<feature type="region of interest" description="Disordered" evidence="8">
    <location>
        <begin position="571"/>
        <end position="668"/>
    </location>
</feature>
<sequence length="834" mass="94808">MSLYSPVIKLNHSVCVKDGDYIIRINNFFYRSEQTASLPINTIEMNSAQRENHSVSLGNVIPVVLYESYDTFILESLTIDLNSIKPIASLQTDHLQSLFFQIFNTQPLLKNQLFYTKIEQVPVKCRIIAQSENESLIQRGTPDQKPKKIIGVVGNATSLQFISSNIHLIHDTNMLLENFNFFSLGIGGLKKEFSTIFRRAFLSRVYDSELINRLKIDHVRGIILYGPPGTGKTLIARQIGKLLNAKEPKVVNGPEILNKYVGQSEENIRELFKDAELDQKKGNLSNLHIIIFDEIDAICKKRNSSNNFTDQIVNQLLSKIDGVNSLNNILIIGMTNRIDLLDEALLRPGRFEIHIEIGLPSLLDRKEILEIHTKEIRQSNITKNIDLYDIAKRTSNYTGAELCAVVKSAVSYALERAVSSKSYKKKENSEVSSEEEASFRKRPLSSVESPEKSVDSNLIIKMEDFFKAISEIKPAFGLNDNDFQLFINKKYYFLDQFKKQIKLINNCMNNLWKTNYYMSSNYLILGERGTGKTALAVRAVLKSIQQNNQTINKCGLSEDDTKKNDLNLLKHTEPSDLSRLKPESDTESPDSIRLKPESDTKTPDSIRLKHTGPSDLSRLKHTKPSDSIRLKHTETPDLSRLKPESDTETPDSIRFKPESDTKTPDDPVEGENNLFIKIISPSELIGFSDQEKVLFIKDTFLNAYKSEKSIIILDSLECLIDYVPIGPRFSNLILQTIKTFLKMENKNKCFIIGTCNDIEILKELDLFTVFDTIGKIDKLRKNELLELKNAIENGSKDDKNVLPDDLDLKFKTLIDEMDQEGMSIRELLGTLESQ</sequence>
<keyword evidence="7" id="KW-0931">ER-Golgi transport</keyword>
<dbReference type="GO" id="GO:0048280">
    <property type="term" value="P:vesicle fusion with Golgi apparatus"/>
    <property type="evidence" value="ECO:0007669"/>
    <property type="project" value="EnsemblFungi"/>
</dbReference>
<dbReference type="InterPro" id="IPR003593">
    <property type="entry name" value="AAA+_ATPase"/>
</dbReference>
<dbReference type="InterPro" id="IPR041569">
    <property type="entry name" value="AAA_lid_3"/>
</dbReference>
<keyword evidence="5 7" id="KW-0653">Protein transport</keyword>
<dbReference type="InterPro" id="IPR027417">
    <property type="entry name" value="P-loop_NTPase"/>
</dbReference>
<dbReference type="VEuPathDB" id="MicrosporidiaDB:M153_13020002816"/>
<evidence type="ECO:0000256" key="7">
    <source>
        <dbReference type="RuleBase" id="RU367045"/>
    </source>
</evidence>
<gene>
    <name evidence="10" type="ORF">M153_13020002816</name>
</gene>
<evidence type="ECO:0000259" key="9">
    <source>
        <dbReference type="SMART" id="SM00382"/>
    </source>
</evidence>
<organism evidence="10 11">
    <name type="scientific">Pseudoloma neurophilia</name>
    <dbReference type="NCBI Taxonomy" id="146866"/>
    <lineage>
        <taxon>Eukaryota</taxon>
        <taxon>Fungi</taxon>
        <taxon>Fungi incertae sedis</taxon>
        <taxon>Microsporidia</taxon>
        <taxon>Pseudoloma</taxon>
    </lineage>
</organism>
<dbReference type="EMBL" id="LGUB01000436">
    <property type="protein sequence ID" value="KRH93208.1"/>
    <property type="molecule type" value="Genomic_DNA"/>
</dbReference>
<reference evidence="10 11" key="1">
    <citation type="submission" date="2015-07" db="EMBL/GenBank/DDBJ databases">
        <title>The genome of Pseudoloma neurophilia, a relevant intracellular parasite of the zebrafish.</title>
        <authorList>
            <person name="Ndikumana S."/>
            <person name="Pelin A."/>
            <person name="Sanders J."/>
            <person name="Corradi N."/>
        </authorList>
    </citation>
    <scope>NUCLEOTIDE SEQUENCE [LARGE SCALE GENOMIC DNA]</scope>
    <source>
        <strain evidence="10 11">MK1</strain>
    </source>
</reference>
<dbReference type="AlphaFoldDB" id="A0A0R0LVG3"/>
<dbReference type="Pfam" id="PF00004">
    <property type="entry name" value="AAA"/>
    <property type="match status" value="1"/>
</dbReference>
<keyword evidence="7" id="KW-0963">Cytoplasm</keyword>
<dbReference type="Gene3D" id="1.10.8.60">
    <property type="match status" value="1"/>
</dbReference>
<evidence type="ECO:0000313" key="10">
    <source>
        <dbReference type="EMBL" id="KRH93208.1"/>
    </source>
</evidence>
<dbReference type="PANTHER" id="PTHR23078">
    <property type="entry name" value="VESICULAR-FUSION PROTEIN NSF"/>
    <property type="match status" value="1"/>
</dbReference>
<keyword evidence="11" id="KW-1185">Reference proteome</keyword>
<dbReference type="Pfam" id="PF17862">
    <property type="entry name" value="AAA_lid_3"/>
    <property type="match status" value="1"/>
</dbReference>
<feature type="compositionally biased region" description="Basic and acidic residues" evidence="8">
    <location>
        <begin position="623"/>
        <end position="665"/>
    </location>
</feature>
<evidence type="ECO:0000256" key="3">
    <source>
        <dbReference type="ARBA" id="ARBA00022741"/>
    </source>
</evidence>
<dbReference type="GO" id="GO:0005795">
    <property type="term" value="C:Golgi stack"/>
    <property type="evidence" value="ECO:0007669"/>
    <property type="project" value="TreeGrafter"/>
</dbReference>
<dbReference type="InterPro" id="IPR039812">
    <property type="entry name" value="Vesicle-fus_ATPase"/>
</dbReference>
<feature type="domain" description="AAA+ ATPase" evidence="9">
    <location>
        <begin position="218"/>
        <end position="361"/>
    </location>
</feature>
<dbReference type="FunFam" id="3.40.50.300:FF:000166">
    <property type="entry name" value="vesicle-fusing ATPase isoform X1"/>
    <property type="match status" value="1"/>
</dbReference>
<dbReference type="GO" id="GO:0042144">
    <property type="term" value="P:vacuole fusion, non-autophagic"/>
    <property type="evidence" value="ECO:0007669"/>
    <property type="project" value="EnsemblFungi"/>
</dbReference>
<dbReference type="InterPro" id="IPR003959">
    <property type="entry name" value="ATPase_AAA_core"/>
</dbReference>
<evidence type="ECO:0000313" key="11">
    <source>
        <dbReference type="Proteomes" id="UP000051530"/>
    </source>
</evidence>
<evidence type="ECO:0000256" key="5">
    <source>
        <dbReference type="ARBA" id="ARBA00022927"/>
    </source>
</evidence>
<evidence type="ECO:0000256" key="6">
    <source>
        <dbReference type="ARBA" id="ARBA00056429"/>
    </source>
</evidence>
<dbReference type="GO" id="GO:0043001">
    <property type="term" value="P:Golgi to plasma membrane protein transport"/>
    <property type="evidence" value="ECO:0007669"/>
    <property type="project" value="EnsemblFungi"/>
</dbReference>
<evidence type="ECO:0000256" key="4">
    <source>
        <dbReference type="ARBA" id="ARBA00022840"/>
    </source>
</evidence>
<evidence type="ECO:0000256" key="2">
    <source>
        <dbReference type="ARBA" id="ARBA00022448"/>
    </source>
</evidence>
<protein>
    <recommendedName>
        <fullName evidence="7">Vesicular-fusion protein SEC18</fullName>
    </recommendedName>
</protein>
<dbReference type="GO" id="GO:0005524">
    <property type="term" value="F:ATP binding"/>
    <property type="evidence" value="ECO:0007669"/>
    <property type="project" value="UniProtKB-UniRule"/>
</dbReference>
<comment type="subcellular location">
    <subcellularLocation>
        <location evidence="7">Cytoplasm</location>
    </subcellularLocation>
</comment>
<keyword evidence="2 7" id="KW-0813">Transport</keyword>
<dbReference type="GO" id="GO:0006888">
    <property type="term" value="P:endoplasmic reticulum to Golgi vesicle-mediated transport"/>
    <property type="evidence" value="ECO:0007669"/>
    <property type="project" value="EnsemblFungi"/>
</dbReference>
<dbReference type="GO" id="GO:0000149">
    <property type="term" value="F:SNARE binding"/>
    <property type="evidence" value="ECO:0007669"/>
    <property type="project" value="EnsemblFungi"/>
</dbReference>
<keyword evidence="4 7" id="KW-0067">ATP-binding</keyword>
<dbReference type="GO" id="GO:0048219">
    <property type="term" value="P:inter-Golgi cisterna vesicle-mediated transport"/>
    <property type="evidence" value="ECO:0007669"/>
    <property type="project" value="EnsemblFungi"/>
</dbReference>
<dbReference type="FunFam" id="3.40.50.300:FF:000154">
    <property type="entry name" value="Vesicle-fusing ATPase 1"/>
    <property type="match status" value="1"/>
</dbReference>
<accession>A0A0R0LVG3</accession>
<proteinExistence type="inferred from homology"/>
<dbReference type="GO" id="GO:0070300">
    <property type="term" value="F:phosphatidic acid binding"/>
    <property type="evidence" value="ECO:0007669"/>
    <property type="project" value="EnsemblFungi"/>
</dbReference>
<name>A0A0R0LVG3_9MICR</name>
<dbReference type="SMART" id="SM00382">
    <property type="entry name" value="AAA"/>
    <property type="match status" value="2"/>
</dbReference>
<dbReference type="GO" id="GO:0016887">
    <property type="term" value="F:ATP hydrolysis activity"/>
    <property type="evidence" value="ECO:0007669"/>
    <property type="project" value="EnsemblFungi"/>
</dbReference>
<dbReference type="GO" id="GO:0035494">
    <property type="term" value="P:SNARE complex disassembly"/>
    <property type="evidence" value="ECO:0007669"/>
    <property type="project" value="EnsemblFungi"/>
</dbReference>
<dbReference type="Proteomes" id="UP000051530">
    <property type="component" value="Unassembled WGS sequence"/>
</dbReference>
<feature type="compositionally biased region" description="Basic and acidic residues" evidence="8">
    <location>
        <begin position="571"/>
        <end position="607"/>
    </location>
</feature>
<dbReference type="PANTHER" id="PTHR23078:SF3">
    <property type="entry name" value="VESICLE-FUSING ATPASE"/>
    <property type="match status" value="1"/>
</dbReference>
<dbReference type="InterPro" id="IPR003960">
    <property type="entry name" value="ATPase_AAA_CS"/>
</dbReference>
<dbReference type="SUPFAM" id="SSF52540">
    <property type="entry name" value="P-loop containing nucleoside triphosphate hydrolases"/>
    <property type="match status" value="2"/>
</dbReference>
<feature type="domain" description="AAA+ ATPase" evidence="9">
    <location>
        <begin position="518"/>
        <end position="780"/>
    </location>
</feature>
<evidence type="ECO:0000256" key="8">
    <source>
        <dbReference type="SAM" id="MobiDB-lite"/>
    </source>
</evidence>
<dbReference type="PROSITE" id="PS00674">
    <property type="entry name" value="AAA"/>
    <property type="match status" value="1"/>
</dbReference>
<dbReference type="Gene3D" id="3.40.50.300">
    <property type="entry name" value="P-loop containing nucleotide triphosphate hydrolases"/>
    <property type="match status" value="3"/>
</dbReference>
<keyword evidence="3 7" id="KW-0547">Nucleotide-binding</keyword>
<dbReference type="GO" id="GO:0000045">
    <property type="term" value="P:autophagosome assembly"/>
    <property type="evidence" value="ECO:0007669"/>
    <property type="project" value="EnsemblFungi"/>
</dbReference>
<evidence type="ECO:0000256" key="1">
    <source>
        <dbReference type="ARBA" id="ARBA00006914"/>
    </source>
</evidence>
<dbReference type="OrthoDB" id="9982946at2759"/>
<comment type="caution">
    <text evidence="10">The sequence shown here is derived from an EMBL/GenBank/DDBJ whole genome shotgun (WGS) entry which is preliminary data.</text>
</comment>
<comment type="similarity">
    <text evidence="1 7">Belongs to the AAA ATPase family.</text>
</comment>
<keyword evidence="7" id="KW-0378">Hydrolase</keyword>
<comment type="function">
    <text evidence="6 7">Required for vesicle-mediated transport. Catalyzes the fusion of transport vesicles within the Golgi cisternae. Is also required for transport from the endoplasmic reticulum to the Golgi stack. Seems to function as a fusion protein required for the delivery of cargo proteins to all compartments of the Golgi stack independent of vesicle origin.</text>
</comment>